<keyword evidence="2" id="KW-1185">Reference proteome</keyword>
<accession>A0A5B7IS87</accession>
<evidence type="ECO:0000313" key="1">
    <source>
        <dbReference type="EMBL" id="MPC85029.1"/>
    </source>
</evidence>
<dbReference type="AlphaFoldDB" id="A0A5B7IS87"/>
<reference evidence="1 2" key="1">
    <citation type="submission" date="2019-05" db="EMBL/GenBank/DDBJ databases">
        <title>Another draft genome of Portunus trituberculatus and its Hox gene families provides insights of decapod evolution.</title>
        <authorList>
            <person name="Jeong J.-H."/>
            <person name="Song I."/>
            <person name="Kim S."/>
            <person name="Choi T."/>
            <person name="Kim D."/>
            <person name="Ryu S."/>
            <person name="Kim W."/>
        </authorList>
    </citation>
    <scope>NUCLEOTIDE SEQUENCE [LARGE SCALE GENOMIC DNA]</scope>
    <source>
        <tissue evidence="1">Muscle</tissue>
    </source>
</reference>
<protein>
    <submittedName>
        <fullName evidence="1">Uncharacterized protein</fullName>
    </submittedName>
</protein>
<dbReference type="EMBL" id="VSRR010067107">
    <property type="protein sequence ID" value="MPC85029.1"/>
    <property type="molecule type" value="Genomic_DNA"/>
</dbReference>
<organism evidence="1 2">
    <name type="scientific">Portunus trituberculatus</name>
    <name type="common">Swimming crab</name>
    <name type="synonym">Neptunus trituberculatus</name>
    <dbReference type="NCBI Taxonomy" id="210409"/>
    <lineage>
        <taxon>Eukaryota</taxon>
        <taxon>Metazoa</taxon>
        <taxon>Ecdysozoa</taxon>
        <taxon>Arthropoda</taxon>
        <taxon>Crustacea</taxon>
        <taxon>Multicrustacea</taxon>
        <taxon>Malacostraca</taxon>
        <taxon>Eumalacostraca</taxon>
        <taxon>Eucarida</taxon>
        <taxon>Decapoda</taxon>
        <taxon>Pleocyemata</taxon>
        <taxon>Brachyura</taxon>
        <taxon>Eubrachyura</taxon>
        <taxon>Portunoidea</taxon>
        <taxon>Portunidae</taxon>
        <taxon>Portuninae</taxon>
        <taxon>Portunus</taxon>
    </lineage>
</organism>
<proteinExistence type="predicted"/>
<evidence type="ECO:0000313" key="2">
    <source>
        <dbReference type="Proteomes" id="UP000324222"/>
    </source>
</evidence>
<sequence length="82" mass="8908">MHVAVCRTKASASLSHLFLYGQGQQRVGCGQSEAGAAGRRYVTSHASFTPPLPQDTNFYPLNSGVPTYQGCDRRLRRNVLGP</sequence>
<gene>
    <name evidence="1" type="ORF">E2C01_079787</name>
</gene>
<dbReference type="Proteomes" id="UP000324222">
    <property type="component" value="Unassembled WGS sequence"/>
</dbReference>
<comment type="caution">
    <text evidence="1">The sequence shown here is derived from an EMBL/GenBank/DDBJ whole genome shotgun (WGS) entry which is preliminary data.</text>
</comment>
<name>A0A5B7IS87_PORTR</name>